<dbReference type="NCBIfam" id="TIGR00657">
    <property type="entry name" value="asp_kinases"/>
    <property type="match status" value="1"/>
</dbReference>
<name>H0ULT7_9BACT</name>
<dbReference type="InterPro" id="IPR036393">
    <property type="entry name" value="AceGlu_kinase-like_sf"/>
</dbReference>
<evidence type="ECO:0000256" key="7">
    <source>
        <dbReference type="ARBA" id="ARBA00022741"/>
    </source>
</evidence>
<comment type="pathway">
    <text evidence="1 14">Amino-acid biosynthesis; L-lysine biosynthesis via DAP pathway; (S)-tetrahydrodipicolinate from L-aspartate: step 1/4.</text>
</comment>
<dbReference type="UniPathway" id="UPA00050">
    <property type="reaction ID" value="UER00461"/>
</dbReference>
<keyword evidence="6 13" id="KW-0808">Transferase</keyword>
<evidence type="ECO:0000256" key="4">
    <source>
        <dbReference type="ARBA" id="ARBA00010122"/>
    </source>
</evidence>
<dbReference type="Gene3D" id="3.40.1160.10">
    <property type="entry name" value="Acetylglutamate kinase-like"/>
    <property type="match status" value="1"/>
</dbReference>
<dbReference type="InterPro" id="IPR001048">
    <property type="entry name" value="Asp/Glu/Uridylate_kinase"/>
</dbReference>
<dbReference type="InterPro" id="IPR001341">
    <property type="entry name" value="Asp_kinase"/>
</dbReference>
<dbReference type="UniPathway" id="UPA00051">
    <property type="reaction ID" value="UER00462"/>
</dbReference>
<evidence type="ECO:0000313" key="17">
    <source>
        <dbReference type="Proteomes" id="UP000003806"/>
    </source>
</evidence>
<dbReference type="STRING" id="885272.JonanDRAFT_1212"/>
<dbReference type="EMBL" id="CM001376">
    <property type="protein sequence ID" value="EHM13578.1"/>
    <property type="molecule type" value="Genomic_DNA"/>
</dbReference>
<evidence type="ECO:0000256" key="13">
    <source>
        <dbReference type="RuleBase" id="RU003448"/>
    </source>
</evidence>
<evidence type="ECO:0000259" key="15">
    <source>
        <dbReference type="Pfam" id="PF00696"/>
    </source>
</evidence>
<evidence type="ECO:0000313" key="16">
    <source>
        <dbReference type="EMBL" id="EHM13578.1"/>
    </source>
</evidence>
<dbReference type="EC" id="2.7.2.4" evidence="13"/>
<dbReference type="PROSITE" id="PS00324">
    <property type="entry name" value="ASPARTOKINASE"/>
    <property type="match status" value="1"/>
</dbReference>
<feature type="binding site" evidence="12">
    <location>
        <begin position="12"/>
        <end position="15"/>
    </location>
    <ligand>
        <name>ATP</name>
        <dbReference type="ChEBI" id="CHEBI:30616"/>
    </ligand>
</feature>
<protein>
    <recommendedName>
        <fullName evidence="13">Aspartokinase</fullName>
        <ecNumber evidence="13">2.7.2.4</ecNumber>
    </recommendedName>
</protein>
<dbReference type="InterPro" id="IPR018042">
    <property type="entry name" value="Aspartate_kinase_CS"/>
</dbReference>
<keyword evidence="5 14" id="KW-0028">Amino-acid biosynthesis</keyword>
<dbReference type="GO" id="GO:0009088">
    <property type="term" value="P:threonine biosynthetic process"/>
    <property type="evidence" value="ECO:0007669"/>
    <property type="project" value="UniProtKB-UniPathway"/>
</dbReference>
<comment type="pathway">
    <text evidence="2 14">Amino-acid biosynthesis; L-methionine biosynthesis via de novo pathway; L-homoserine from L-aspartate: step 1/3.</text>
</comment>
<dbReference type="SUPFAM" id="SSF55021">
    <property type="entry name" value="ACT-like"/>
    <property type="match status" value="1"/>
</dbReference>
<feature type="binding site" evidence="12">
    <location>
        <begin position="179"/>
        <end position="180"/>
    </location>
    <ligand>
        <name>ATP</name>
        <dbReference type="ChEBI" id="CHEBI:30616"/>
    </ligand>
</feature>
<feature type="binding site" evidence="12">
    <location>
        <position position="52"/>
    </location>
    <ligand>
        <name>substrate</name>
    </ligand>
</feature>
<dbReference type="eggNOG" id="COG0527">
    <property type="taxonomic scope" value="Bacteria"/>
</dbReference>
<dbReference type="UniPathway" id="UPA00034">
    <property type="reaction ID" value="UER00015"/>
</dbReference>
<evidence type="ECO:0000256" key="10">
    <source>
        <dbReference type="ARBA" id="ARBA00023154"/>
    </source>
</evidence>
<keyword evidence="17" id="KW-1185">Reference proteome</keyword>
<dbReference type="AlphaFoldDB" id="H0ULT7"/>
<dbReference type="Proteomes" id="UP000003806">
    <property type="component" value="Chromosome"/>
</dbReference>
<evidence type="ECO:0000256" key="12">
    <source>
        <dbReference type="PIRSR" id="PIRSR000726-1"/>
    </source>
</evidence>
<dbReference type="Pfam" id="PF00696">
    <property type="entry name" value="AA_kinase"/>
    <property type="match status" value="1"/>
</dbReference>
<organism evidence="16 17">
    <name type="scientific">Jonquetella anthropi DSM 22815</name>
    <dbReference type="NCBI Taxonomy" id="885272"/>
    <lineage>
        <taxon>Bacteria</taxon>
        <taxon>Thermotogati</taxon>
        <taxon>Synergistota</taxon>
        <taxon>Synergistia</taxon>
        <taxon>Synergistales</taxon>
        <taxon>Dethiosulfovibrionaceae</taxon>
        <taxon>Jonquetella</taxon>
    </lineage>
</organism>
<comment type="pathway">
    <text evidence="3 14">Amino-acid biosynthesis; L-threonine biosynthesis; L-threonine from L-aspartate: step 1/5.</text>
</comment>
<sequence length="393" mass="42077">MPADCPPVMVVKFGGSSVATPTLLARVASRIRSFCQDGWRVAAVVSAMGRTTDKLLELADTVSPHGRDEREVDQLLATGEIQSVALLALALRAQGVMARSLTAGQCGICAAGRHGRALITSFDAQSVRQTLDEGAVAVVAGFQALDSRGDVMTLGRGGSDLTAIALAAALDARVCSIYTDVGGLYSADPKIVPDAHKIPQMDVSLCCELSHAGSRVLQARCVELAARLNVPVYLASSFDETEGSWIMKDVNERSGIAALAHETGWAEAVFSRTEKTWNLLSSLDDQGASPLDFAVTETRLTVWFKQGDKAVDDAWRRWNLTPLAVTRGLVSLSLIGSGIGNHPETARALTQLLIDQKTPPRRLTTSGNRLTCLVATDRIDELLNAVHRRFLCE</sequence>
<dbReference type="GO" id="GO:0005524">
    <property type="term" value="F:ATP binding"/>
    <property type="evidence" value="ECO:0007669"/>
    <property type="project" value="UniProtKB-KW"/>
</dbReference>
<dbReference type="InterPro" id="IPR005260">
    <property type="entry name" value="Asp_kin_monofn"/>
</dbReference>
<evidence type="ECO:0000256" key="2">
    <source>
        <dbReference type="ARBA" id="ARBA00004986"/>
    </source>
</evidence>
<comment type="catalytic activity">
    <reaction evidence="11 13">
        <text>L-aspartate + ATP = 4-phospho-L-aspartate + ADP</text>
        <dbReference type="Rhea" id="RHEA:23776"/>
        <dbReference type="ChEBI" id="CHEBI:29991"/>
        <dbReference type="ChEBI" id="CHEBI:30616"/>
        <dbReference type="ChEBI" id="CHEBI:57535"/>
        <dbReference type="ChEBI" id="CHEBI:456216"/>
        <dbReference type="EC" id="2.7.2.4"/>
    </reaction>
</comment>
<dbReference type="Gene3D" id="3.30.2130.10">
    <property type="entry name" value="VC0802-like"/>
    <property type="match status" value="1"/>
</dbReference>
<keyword evidence="7 12" id="KW-0547">Nucleotide-binding</keyword>
<evidence type="ECO:0000256" key="1">
    <source>
        <dbReference type="ARBA" id="ARBA00004766"/>
    </source>
</evidence>
<comment type="similarity">
    <text evidence="4 13">Belongs to the aspartokinase family.</text>
</comment>
<dbReference type="PIRSF" id="PIRSF000726">
    <property type="entry name" value="Asp_kin"/>
    <property type="match status" value="1"/>
</dbReference>
<dbReference type="RefSeq" id="WP_008523174.1">
    <property type="nucleotide sequence ID" value="NZ_CM001376.1"/>
</dbReference>
<evidence type="ECO:0000256" key="5">
    <source>
        <dbReference type="ARBA" id="ARBA00022605"/>
    </source>
</evidence>
<dbReference type="SUPFAM" id="SSF53633">
    <property type="entry name" value="Carbamate kinase-like"/>
    <property type="match status" value="1"/>
</dbReference>
<accession>H0ULT7</accession>
<feature type="binding site" evidence="12">
    <location>
        <position position="80"/>
    </location>
    <ligand>
        <name>substrate</name>
    </ligand>
</feature>
<dbReference type="GO" id="GO:0009090">
    <property type="term" value="P:homoserine biosynthetic process"/>
    <property type="evidence" value="ECO:0007669"/>
    <property type="project" value="TreeGrafter"/>
</dbReference>
<evidence type="ECO:0000256" key="11">
    <source>
        <dbReference type="ARBA" id="ARBA00047872"/>
    </source>
</evidence>
<dbReference type="PANTHER" id="PTHR21499">
    <property type="entry name" value="ASPARTATE KINASE"/>
    <property type="match status" value="1"/>
</dbReference>
<evidence type="ECO:0000256" key="14">
    <source>
        <dbReference type="RuleBase" id="RU004249"/>
    </source>
</evidence>
<feature type="domain" description="Aspartate/glutamate/uridylate kinase" evidence="15">
    <location>
        <begin position="8"/>
        <end position="235"/>
    </location>
</feature>
<evidence type="ECO:0000256" key="3">
    <source>
        <dbReference type="ARBA" id="ARBA00005139"/>
    </source>
</evidence>
<evidence type="ECO:0000256" key="6">
    <source>
        <dbReference type="ARBA" id="ARBA00022679"/>
    </source>
</evidence>
<keyword evidence="10" id="KW-0457">Lysine biosynthesis</keyword>
<evidence type="ECO:0000256" key="8">
    <source>
        <dbReference type="ARBA" id="ARBA00022777"/>
    </source>
</evidence>
<dbReference type="HOGENOM" id="CLU_009116_3_2_0"/>
<keyword evidence="8 13" id="KW-0418">Kinase</keyword>
<dbReference type="PANTHER" id="PTHR21499:SF3">
    <property type="entry name" value="ASPARTOKINASE"/>
    <property type="match status" value="1"/>
</dbReference>
<reference evidence="16 17" key="1">
    <citation type="submission" date="2011-11" db="EMBL/GenBank/DDBJ databases">
        <title>The Noncontiguous Finished genome of Jonquetella anthropi DSM 22815.</title>
        <authorList>
            <consortium name="US DOE Joint Genome Institute (JGI-PGF)"/>
            <person name="Lucas S."/>
            <person name="Copeland A."/>
            <person name="Lapidus A."/>
            <person name="Glavina del Rio T."/>
            <person name="Dalin E."/>
            <person name="Tice H."/>
            <person name="Bruce D."/>
            <person name="Goodwin L."/>
            <person name="Pitluck S."/>
            <person name="Peters L."/>
            <person name="Mikhailova N."/>
            <person name="Held B."/>
            <person name="Kyrpides N."/>
            <person name="Mavromatis K."/>
            <person name="Ivanova N."/>
            <person name="Markowitz V."/>
            <person name="Cheng J.-F."/>
            <person name="Hugenholtz P."/>
            <person name="Woyke T."/>
            <person name="Wu D."/>
            <person name="Gronow S."/>
            <person name="Wellnitz S."/>
            <person name="Brambilla E."/>
            <person name="Klenk H.-P."/>
            <person name="Eisen J.A."/>
        </authorList>
    </citation>
    <scope>NUCLEOTIDE SEQUENCE [LARGE SCALE GENOMIC DNA]</scope>
    <source>
        <strain evidence="16 17">DSM 22815</strain>
    </source>
</reference>
<gene>
    <name evidence="16" type="ORF">JonanDRAFT_1212</name>
</gene>
<proteinExistence type="inferred from homology"/>
<dbReference type="GO" id="GO:0005829">
    <property type="term" value="C:cytosol"/>
    <property type="evidence" value="ECO:0007669"/>
    <property type="project" value="TreeGrafter"/>
</dbReference>
<dbReference type="GO" id="GO:0004072">
    <property type="term" value="F:aspartate kinase activity"/>
    <property type="evidence" value="ECO:0007669"/>
    <property type="project" value="UniProtKB-EC"/>
</dbReference>
<evidence type="ECO:0000256" key="9">
    <source>
        <dbReference type="ARBA" id="ARBA00022840"/>
    </source>
</evidence>
<keyword evidence="9 12" id="KW-0067">ATP-binding</keyword>
<feature type="binding site" evidence="12">
    <location>
        <position position="185"/>
    </location>
    <ligand>
        <name>ATP</name>
        <dbReference type="ChEBI" id="CHEBI:30616"/>
    </ligand>
</feature>
<dbReference type="InterPro" id="IPR045865">
    <property type="entry name" value="ACT-like_dom_sf"/>
</dbReference>
<dbReference type="GO" id="GO:0009089">
    <property type="term" value="P:lysine biosynthetic process via diaminopimelate"/>
    <property type="evidence" value="ECO:0007669"/>
    <property type="project" value="UniProtKB-UniPathway"/>
</dbReference>